<dbReference type="InterPro" id="IPR003615">
    <property type="entry name" value="HNH_nuc"/>
</dbReference>
<dbReference type="InterPro" id="IPR002711">
    <property type="entry name" value="HNH"/>
</dbReference>
<dbReference type="AlphaFoldDB" id="A0A942U9D0"/>
<dbReference type="GO" id="GO:0008270">
    <property type="term" value="F:zinc ion binding"/>
    <property type="evidence" value="ECO:0007669"/>
    <property type="project" value="InterPro"/>
</dbReference>
<keyword evidence="3" id="KW-1185">Reference proteome</keyword>
<evidence type="ECO:0000313" key="3">
    <source>
        <dbReference type="Proteomes" id="UP000679749"/>
    </source>
</evidence>
<keyword evidence="2" id="KW-0540">Nuclease</keyword>
<keyword evidence="2" id="KW-0378">Hydrolase</keyword>
<dbReference type="CDD" id="cd00085">
    <property type="entry name" value="HNHc"/>
    <property type="match status" value="1"/>
</dbReference>
<dbReference type="EMBL" id="JAGYPF010000002">
    <property type="protein sequence ID" value="MBS4213234.1"/>
    <property type="molecule type" value="Genomic_DNA"/>
</dbReference>
<dbReference type="Pfam" id="PF01844">
    <property type="entry name" value="HNH"/>
    <property type="match status" value="1"/>
</dbReference>
<gene>
    <name evidence="2" type="ORF">KHA99_12315</name>
</gene>
<keyword evidence="2" id="KW-0255">Endonuclease</keyword>
<protein>
    <submittedName>
        <fullName evidence="2">HNH endonuclease</fullName>
    </submittedName>
</protein>
<organism evidence="2 3">
    <name type="scientific">Neobacillus rhizophilus</name>
    <dbReference type="NCBI Taxonomy" id="2833579"/>
    <lineage>
        <taxon>Bacteria</taxon>
        <taxon>Bacillati</taxon>
        <taxon>Bacillota</taxon>
        <taxon>Bacilli</taxon>
        <taxon>Bacillales</taxon>
        <taxon>Bacillaceae</taxon>
        <taxon>Neobacillus</taxon>
    </lineage>
</organism>
<proteinExistence type="predicted"/>
<dbReference type="SMART" id="SM00507">
    <property type="entry name" value="HNHc"/>
    <property type="match status" value="1"/>
</dbReference>
<sequence>MKGHTRFASNGRDKSRRKSYCHECKYFNRNGSKDIFNTEKLAEKSSIKVRVKTKSRIQFYRISYEEAVEMVKDGVGGIVNSSLIQQLNIKEIVLIRDGYVCRYCRGTGNTIDHIIPKSKGGETTLSNCVCACKKCNLKKGNLSLEEFMVTISKIKRN</sequence>
<name>A0A942U9D0_9BACI</name>
<evidence type="ECO:0000313" key="2">
    <source>
        <dbReference type="EMBL" id="MBS4213234.1"/>
    </source>
</evidence>
<dbReference type="GO" id="GO:0004519">
    <property type="term" value="F:endonuclease activity"/>
    <property type="evidence" value="ECO:0007669"/>
    <property type="project" value="UniProtKB-KW"/>
</dbReference>
<accession>A0A942U9D0</accession>
<evidence type="ECO:0000259" key="1">
    <source>
        <dbReference type="SMART" id="SM00507"/>
    </source>
</evidence>
<dbReference type="PANTHER" id="PTHR33877">
    <property type="entry name" value="SLL1193 PROTEIN"/>
    <property type="match status" value="1"/>
</dbReference>
<reference evidence="2" key="1">
    <citation type="submission" date="2021-05" db="EMBL/GenBank/DDBJ databases">
        <title>Novel Bacillus species.</title>
        <authorList>
            <person name="Liu G."/>
        </authorList>
    </citation>
    <scope>NUCLEOTIDE SEQUENCE</scope>
    <source>
        <strain evidence="2">FJAT-49825</strain>
    </source>
</reference>
<feature type="domain" description="HNH nuclease" evidence="1">
    <location>
        <begin position="88"/>
        <end position="137"/>
    </location>
</feature>
<dbReference type="Proteomes" id="UP000679749">
    <property type="component" value="Unassembled WGS sequence"/>
</dbReference>
<comment type="caution">
    <text evidence="2">The sequence shown here is derived from an EMBL/GenBank/DDBJ whole genome shotgun (WGS) entry which is preliminary data.</text>
</comment>
<dbReference type="PANTHER" id="PTHR33877:SF2">
    <property type="entry name" value="OS07G0170200 PROTEIN"/>
    <property type="match status" value="1"/>
</dbReference>
<dbReference type="RefSeq" id="WP_213117733.1">
    <property type="nucleotide sequence ID" value="NZ_JAGYPF010000002.1"/>
</dbReference>
<dbReference type="Gene3D" id="1.10.30.50">
    <property type="match status" value="1"/>
</dbReference>
<dbReference type="InterPro" id="IPR052892">
    <property type="entry name" value="NA-targeting_endonuclease"/>
</dbReference>
<dbReference type="GO" id="GO:0003676">
    <property type="term" value="F:nucleic acid binding"/>
    <property type="evidence" value="ECO:0007669"/>
    <property type="project" value="InterPro"/>
</dbReference>